<comment type="caution">
    <text evidence="1">The sequence shown here is derived from an EMBL/GenBank/DDBJ whole genome shotgun (WGS) entry which is preliminary data.</text>
</comment>
<name>A0ACC2MHV8_PERAE</name>
<protein>
    <submittedName>
        <fullName evidence="1">Uncharacterized protein</fullName>
    </submittedName>
</protein>
<proteinExistence type="predicted"/>
<accession>A0ACC2MHV8</accession>
<organism evidence="1 2">
    <name type="scientific">Persea americana</name>
    <name type="common">Avocado</name>
    <dbReference type="NCBI Taxonomy" id="3435"/>
    <lineage>
        <taxon>Eukaryota</taxon>
        <taxon>Viridiplantae</taxon>
        <taxon>Streptophyta</taxon>
        <taxon>Embryophyta</taxon>
        <taxon>Tracheophyta</taxon>
        <taxon>Spermatophyta</taxon>
        <taxon>Magnoliopsida</taxon>
        <taxon>Magnoliidae</taxon>
        <taxon>Laurales</taxon>
        <taxon>Lauraceae</taxon>
        <taxon>Persea</taxon>
    </lineage>
</organism>
<gene>
    <name evidence="1" type="ORF">MRB53_006480</name>
</gene>
<evidence type="ECO:0000313" key="1">
    <source>
        <dbReference type="EMBL" id="KAJ8644732.1"/>
    </source>
</evidence>
<evidence type="ECO:0000313" key="2">
    <source>
        <dbReference type="Proteomes" id="UP001234297"/>
    </source>
</evidence>
<dbReference type="Proteomes" id="UP001234297">
    <property type="component" value="Chromosome 2"/>
</dbReference>
<dbReference type="EMBL" id="CM056810">
    <property type="protein sequence ID" value="KAJ8644732.1"/>
    <property type="molecule type" value="Genomic_DNA"/>
</dbReference>
<keyword evidence="2" id="KW-1185">Reference proteome</keyword>
<reference evidence="1 2" key="1">
    <citation type="journal article" date="2022" name="Hortic Res">
        <title>A haplotype resolved chromosomal level avocado genome allows analysis of novel avocado genes.</title>
        <authorList>
            <person name="Nath O."/>
            <person name="Fletcher S.J."/>
            <person name="Hayward A."/>
            <person name="Shaw L.M."/>
            <person name="Masouleh A.K."/>
            <person name="Furtado A."/>
            <person name="Henry R.J."/>
            <person name="Mitter N."/>
        </authorList>
    </citation>
    <scope>NUCLEOTIDE SEQUENCE [LARGE SCALE GENOMIC DNA]</scope>
    <source>
        <strain evidence="2">cv. Hass</strain>
    </source>
</reference>
<sequence>MEAQEGKSLLESVRPPRLEDAGLEDCALPPEAIKEAFLKAASSVRSAFNGRDCIEDPGPSDGDLHDSLVSDEAPMPCGCAGAVKESSPERCGGKEVIGIGEEASDIVVGMEVPKEGRGRACVDGLPEEIEGKDEEEERGGFERNEEEREEEEEEDRPILAEACI</sequence>